<dbReference type="Proteomes" id="UP000501728">
    <property type="component" value="Chromosome"/>
</dbReference>
<keyword evidence="2" id="KW-1185">Reference proteome</keyword>
<dbReference type="AlphaFoldDB" id="A0A858U320"/>
<gene>
    <name evidence="1" type="ORF">HGG64_01805</name>
</gene>
<dbReference type="EMBL" id="CP051480">
    <property type="protein sequence ID" value="QJG66439.1"/>
    <property type="molecule type" value="Genomic_DNA"/>
</dbReference>
<evidence type="ECO:0000313" key="2">
    <source>
        <dbReference type="Proteomes" id="UP000501728"/>
    </source>
</evidence>
<name>A0A858U320_9MOLU</name>
<dbReference type="KEGG" id="mphn:HGG64_01805"/>
<protein>
    <recommendedName>
        <fullName evidence="3">Lipoprotein</fullName>
    </recommendedName>
</protein>
<dbReference type="RefSeq" id="WP_169580262.1">
    <property type="nucleotide sequence ID" value="NZ_CP051480.1"/>
</dbReference>
<reference evidence="1 2" key="1">
    <citation type="submission" date="2020-04" db="EMBL/GenBank/DDBJ databases">
        <title>Novel Mycoplasma species detected in Phocoena phocoena (harbor porpoise) from the USA.</title>
        <authorList>
            <person name="Volokhov D.V."/>
        </authorList>
    </citation>
    <scope>NUCLEOTIDE SEQUENCE [LARGE SCALE GENOMIC DNA]</scope>
    <source>
        <strain evidence="1 2">C264-NAS</strain>
    </source>
</reference>
<evidence type="ECO:0008006" key="3">
    <source>
        <dbReference type="Google" id="ProtNLM"/>
    </source>
</evidence>
<evidence type="ECO:0000313" key="1">
    <source>
        <dbReference type="EMBL" id="QJG66439.1"/>
    </source>
</evidence>
<sequence length="864" mass="101097">MKKSMRAMVLLGAVSAVTTLPLVAISCFKSGGISSDVKNQFYDNAKLLYLANKALPLKDLQDYKKIMFIEGKGVKEDYVIKEIIASHQVKDSWFFAILVSDSSGSNSFIVHVEFPERENNFLEGKFISASEYNLAVLGKVKLNKEFLKFQNSLKFKYNKTLNADALFNEKNVTIEKNKLLNKFDYKLVYQNSHPDDQFALAIYQFKAKGESDIFNVFVKFPFAEKQSLASVISDENEIENQVHTRERLLAEFMRTAKFSFWSNALTELRINDYEFKLSGVNISANYSFKAKSVQNIQGKIFVQFEITDFVRQKLFDCWVKFEHDSESKKYLGEFITLNEYIASQIVESNFVNDFAKNASIAKSGNDFRLVGDADFISKYTISKHESIGLNESKGFEIQKFIIVDKKDPTSKFNIFLRFLNDSTPGIFVSPDEYFEANRKHDIKFENDEIQKYLQNAKFKYKGKLSDNDSFDIKKMQLEGNYDYNVIRVKYTDNNEVIAEIDINLKNDYQPLIKYVSYVKFSYAETESDGVILNNEVEFKKAYTAIEEKLHDQFVKNTRFRYNSNVNDSKFNERNLVFINRAEFDFEVNEIYINRTENSTSLLLKLAILNLEKTKKLFDIYLQLDNSDLNPISVGQFYKQIKEKKYQIFDFNPAFKEYNTFKYKDIFPNNTNLMLKMIDPTKLVLSGKDEKEYEYEVVWVYYNKDNSLELDNSFNNAYLMKVKLTSKLDRSNTFELFLKFNSNSEENSAEYVDENVINKHLSLEKKLFYKDQIKFRYPNVEHTGRLDYLIELIGSSYEINDSFEIYYFPILKKRGLDHFLVKYEIGSLNTSYKIFVNAKFTYNDKEGDNELSYAEIVSDEEFDNF</sequence>
<dbReference type="PROSITE" id="PS51257">
    <property type="entry name" value="PROKAR_LIPOPROTEIN"/>
    <property type="match status" value="1"/>
</dbReference>
<proteinExistence type="predicted"/>
<organism evidence="1 2">
    <name type="scientific">Mycoplasma phocoeninasale</name>
    <dbReference type="NCBI Taxonomy" id="2726117"/>
    <lineage>
        <taxon>Bacteria</taxon>
        <taxon>Bacillati</taxon>
        <taxon>Mycoplasmatota</taxon>
        <taxon>Mollicutes</taxon>
        <taxon>Mycoplasmataceae</taxon>
        <taxon>Mycoplasma</taxon>
    </lineage>
</organism>
<accession>A0A858U320</accession>